<evidence type="ECO:0000313" key="2">
    <source>
        <dbReference type="EMBL" id="MEU5708574.1"/>
    </source>
</evidence>
<sequence length="103" mass="10946">MEREKIPVKTKRSLKVAIAAGALVIAGATPALATISYPAEGGTWDHGAGTSYVWSDYYLSSRCHGSTSVGEYIDTDEASAGNWSITQADAALYGNKTYYKTSC</sequence>
<reference evidence="2 3" key="1">
    <citation type="submission" date="2024-06" db="EMBL/GenBank/DDBJ databases">
        <title>The Natural Products Discovery Center: Release of the First 8490 Sequenced Strains for Exploring Actinobacteria Biosynthetic Diversity.</title>
        <authorList>
            <person name="Kalkreuter E."/>
            <person name="Kautsar S.A."/>
            <person name="Yang D."/>
            <person name="Bader C.D."/>
            <person name="Teijaro C.N."/>
            <person name="Fluegel L."/>
            <person name="Davis C.M."/>
            <person name="Simpson J.R."/>
            <person name="Lauterbach L."/>
            <person name="Steele A.D."/>
            <person name="Gui C."/>
            <person name="Meng S."/>
            <person name="Li G."/>
            <person name="Viehrig K."/>
            <person name="Ye F."/>
            <person name="Su P."/>
            <person name="Kiefer A.F."/>
            <person name="Nichols A."/>
            <person name="Cepeda A.J."/>
            <person name="Yan W."/>
            <person name="Fan B."/>
            <person name="Jiang Y."/>
            <person name="Adhikari A."/>
            <person name="Zheng C.-J."/>
            <person name="Schuster L."/>
            <person name="Cowan T.M."/>
            <person name="Smanski M.J."/>
            <person name="Chevrette M.G."/>
            <person name="De Carvalho L.P.S."/>
            <person name="Shen B."/>
        </authorList>
    </citation>
    <scope>NUCLEOTIDE SEQUENCE [LARGE SCALE GENOMIC DNA]</scope>
    <source>
        <strain evidence="2 3">NPDC020594</strain>
    </source>
</reference>
<gene>
    <name evidence="2" type="ORF">AB0H04_17125</name>
</gene>
<name>A0ABV3A9E0_9ACTN</name>
<proteinExistence type="predicted"/>
<keyword evidence="3" id="KW-1185">Reference proteome</keyword>
<dbReference type="Pfam" id="PF09683">
    <property type="entry name" value="Lactococcin_972"/>
    <property type="match status" value="1"/>
</dbReference>
<comment type="caution">
    <text evidence="2">The sequence shown here is derived from an EMBL/GenBank/DDBJ whole genome shotgun (WGS) entry which is preliminary data.</text>
</comment>
<feature type="signal peptide" evidence="1">
    <location>
        <begin position="1"/>
        <end position="33"/>
    </location>
</feature>
<dbReference type="InterPro" id="IPR006540">
    <property type="entry name" value="Lactococcin_972"/>
</dbReference>
<evidence type="ECO:0000313" key="3">
    <source>
        <dbReference type="Proteomes" id="UP001551011"/>
    </source>
</evidence>
<accession>A0ABV3A9E0</accession>
<dbReference type="EMBL" id="JBFAEG010000011">
    <property type="protein sequence ID" value="MEU5708574.1"/>
    <property type="molecule type" value="Genomic_DNA"/>
</dbReference>
<dbReference type="RefSeq" id="WP_063738808.1">
    <property type="nucleotide sequence ID" value="NZ_JBEXDP010000023.1"/>
</dbReference>
<dbReference type="Gene3D" id="2.60.40.2850">
    <property type="match status" value="1"/>
</dbReference>
<organism evidence="2 3">
    <name type="scientific">Streptomyces flaveolus</name>
    <dbReference type="NCBI Taxonomy" id="67297"/>
    <lineage>
        <taxon>Bacteria</taxon>
        <taxon>Bacillati</taxon>
        <taxon>Actinomycetota</taxon>
        <taxon>Actinomycetes</taxon>
        <taxon>Kitasatosporales</taxon>
        <taxon>Streptomycetaceae</taxon>
        <taxon>Streptomyces</taxon>
    </lineage>
</organism>
<evidence type="ECO:0000256" key="1">
    <source>
        <dbReference type="SAM" id="SignalP"/>
    </source>
</evidence>
<protein>
    <submittedName>
        <fullName evidence="2">Lactococcin 972 family bacteriocin</fullName>
    </submittedName>
</protein>
<feature type="chain" id="PRO_5045886340" evidence="1">
    <location>
        <begin position="34"/>
        <end position="103"/>
    </location>
</feature>
<dbReference type="Proteomes" id="UP001551011">
    <property type="component" value="Unassembled WGS sequence"/>
</dbReference>
<keyword evidence="1" id="KW-0732">Signal</keyword>